<proteinExistence type="predicted"/>
<evidence type="ECO:0000313" key="2">
    <source>
        <dbReference type="EMBL" id="CAA9288860.1"/>
    </source>
</evidence>
<feature type="transmembrane region" description="Helical" evidence="1">
    <location>
        <begin position="14"/>
        <end position="42"/>
    </location>
</feature>
<protein>
    <submittedName>
        <fullName evidence="2">Uncharacterized protein</fullName>
    </submittedName>
</protein>
<evidence type="ECO:0000256" key="1">
    <source>
        <dbReference type="SAM" id="Phobius"/>
    </source>
</evidence>
<gene>
    <name evidence="2" type="ORF">AVDCRST_MAG54-4267</name>
</gene>
<reference evidence="2" key="1">
    <citation type="submission" date="2020-02" db="EMBL/GenBank/DDBJ databases">
        <authorList>
            <person name="Meier V. D."/>
        </authorList>
    </citation>
    <scope>NUCLEOTIDE SEQUENCE</scope>
    <source>
        <strain evidence="2">AVDCRST_MAG54</strain>
    </source>
</reference>
<keyword evidence="1" id="KW-1133">Transmembrane helix</keyword>
<organism evidence="2">
    <name type="scientific">uncultured Actinomycetospora sp</name>
    <dbReference type="NCBI Taxonomy" id="1135996"/>
    <lineage>
        <taxon>Bacteria</taxon>
        <taxon>Bacillati</taxon>
        <taxon>Actinomycetota</taxon>
        <taxon>Actinomycetes</taxon>
        <taxon>Pseudonocardiales</taxon>
        <taxon>Pseudonocardiaceae</taxon>
        <taxon>Actinomycetospora</taxon>
        <taxon>environmental samples</taxon>
    </lineage>
</organism>
<keyword evidence="1" id="KW-0812">Transmembrane</keyword>
<dbReference type="AlphaFoldDB" id="A0A6J4JVP0"/>
<sequence length="168" mass="16952">MSTQESTRSGRSRVVLGIVAAVVVVLVVLLVLALTGALSGLFAKEVQRTVRSDVDASGLVATLASYPDSFRGGTLPGGQADLDVQIDQAAIRGGDPATIVLRTYSCPGADGRPAATRLVIEGADPEHLAPRPATAGGGVALTGAFEVVAVTPVAPGVAPECRIDLAAR</sequence>
<dbReference type="EMBL" id="CADCTH010000536">
    <property type="protein sequence ID" value="CAA9288860.1"/>
    <property type="molecule type" value="Genomic_DNA"/>
</dbReference>
<accession>A0A6J4JVP0</accession>
<keyword evidence="1" id="KW-0472">Membrane</keyword>
<name>A0A6J4JVP0_9PSEU</name>